<reference evidence="4 5" key="1">
    <citation type="journal article" date="2016" name="Int. J. Syst. Evol. Microbiol.">
        <title>Description of Comamonas sediminis sp. nov., isolated from lagoon sediments.</title>
        <authorList>
            <person name="Subhash Y."/>
            <person name="Bang J.J."/>
            <person name="You T.H."/>
            <person name="Lee S.S."/>
        </authorList>
    </citation>
    <scope>NUCLEOTIDE SEQUENCE [LARGE SCALE GENOMIC DNA]</scope>
    <source>
        <strain evidence="4 5">JCM 31169</strain>
    </source>
</reference>
<keyword evidence="1" id="KW-0812">Transmembrane</keyword>
<sequence>MKFISKNSLISTALAGFSSLSVAAPLYDNLTGLDLSTVNSAFSADLIGVRLEAAATTVIDKVSIPLFSFSGSTTAPPLSLCSGSLSAPDTADCTDFNPTAGTLASSPSVIEYSGNYSIDAGEIYWVVMEVQPSFSALWSAKPAEAGSLSWFSVSNPSATPLVWAPAPLSPIIKIDAPDVPPARPAVGVACIPNSLVDADGQVAICTITADLPAPTGGMTIRLTPPASNSRFSTTCSESIVIGEGSSSASCSITATPNSVAGDGAVDATLTLLDADASSPVPYVVSIRSANVNITDDDKDASTPPIGPSAATAIPTLNQWMLALMSLVLGGFAAVGLRRFGIR</sequence>
<feature type="domain" description="IPTL-CTERM protein sorting" evidence="3">
    <location>
        <begin position="311"/>
        <end position="338"/>
    </location>
</feature>
<dbReference type="Proteomes" id="UP001562178">
    <property type="component" value="Unassembled WGS sequence"/>
</dbReference>
<keyword evidence="5" id="KW-1185">Reference proteome</keyword>
<protein>
    <submittedName>
        <fullName evidence="4">IPTL-CTERM sorting domain-containing protein</fullName>
    </submittedName>
</protein>
<dbReference type="Pfam" id="PF18203">
    <property type="entry name" value="IPTL-CTERM"/>
    <property type="match status" value="1"/>
</dbReference>
<feature type="transmembrane region" description="Helical" evidence="1">
    <location>
        <begin position="319"/>
        <end position="336"/>
    </location>
</feature>
<dbReference type="EMBL" id="JBGBDC010000001">
    <property type="protein sequence ID" value="MEY2250094.1"/>
    <property type="molecule type" value="Genomic_DNA"/>
</dbReference>
<keyword evidence="1" id="KW-1133">Transmembrane helix</keyword>
<evidence type="ECO:0000313" key="5">
    <source>
        <dbReference type="Proteomes" id="UP001562178"/>
    </source>
</evidence>
<dbReference type="RefSeq" id="WP_369459031.1">
    <property type="nucleotide sequence ID" value="NZ_JBGBDC010000001.1"/>
</dbReference>
<dbReference type="NCBIfam" id="TIGR04174">
    <property type="entry name" value="IPTL_CTERM"/>
    <property type="match status" value="1"/>
</dbReference>
<evidence type="ECO:0000259" key="3">
    <source>
        <dbReference type="Pfam" id="PF18203"/>
    </source>
</evidence>
<gene>
    <name evidence="4" type="ORF">AB7A72_03670</name>
</gene>
<comment type="caution">
    <text evidence="4">The sequence shown here is derived from an EMBL/GenBank/DDBJ whole genome shotgun (WGS) entry which is preliminary data.</text>
</comment>
<feature type="chain" id="PRO_5046436646" evidence="2">
    <location>
        <begin position="24"/>
        <end position="342"/>
    </location>
</feature>
<organism evidence="4 5">
    <name type="scientific">Comamonas sediminis</name>
    <dbReference type="NCBI Taxonomy" id="1783360"/>
    <lineage>
        <taxon>Bacteria</taxon>
        <taxon>Pseudomonadati</taxon>
        <taxon>Pseudomonadota</taxon>
        <taxon>Betaproteobacteria</taxon>
        <taxon>Burkholderiales</taxon>
        <taxon>Comamonadaceae</taxon>
        <taxon>Comamonas</taxon>
    </lineage>
</organism>
<keyword evidence="1" id="KW-0472">Membrane</keyword>
<evidence type="ECO:0000256" key="1">
    <source>
        <dbReference type="SAM" id="Phobius"/>
    </source>
</evidence>
<dbReference type="InterPro" id="IPR026442">
    <property type="entry name" value="IPTL_CTERM"/>
</dbReference>
<proteinExistence type="predicted"/>
<feature type="signal peptide" evidence="2">
    <location>
        <begin position="1"/>
        <end position="23"/>
    </location>
</feature>
<name>A0ABV4AY09_9BURK</name>
<evidence type="ECO:0000313" key="4">
    <source>
        <dbReference type="EMBL" id="MEY2250094.1"/>
    </source>
</evidence>
<accession>A0ABV4AY09</accession>
<keyword evidence="2" id="KW-0732">Signal</keyword>
<evidence type="ECO:0000256" key="2">
    <source>
        <dbReference type="SAM" id="SignalP"/>
    </source>
</evidence>